<keyword evidence="2 11" id="KW-0677">Repeat</keyword>
<dbReference type="GO" id="GO:0003677">
    <property type="term" value="F:DNA binding"/>
    <property type="evidence" value="ECO:0007669"/>
    <property type="project" value="UniProtKB-UniRule"/>
</dbReference>
<dbReference type="SMART" id="SM00382">
    <property type="entry name" value="AAA"/>
    <property type="match status" value="2"/>
</dbReference>
<dbReference type="FunFam" id="3.40.50.300:FF:000011">
    <property type="entry name" value="Putative ABC transporter ATP-binding component"/>
    <property type="match status" value="1"/>
</dbReference>
<dbReference type="InterPro" id="IPR003439">
    <property type="entry name" value="ABC_transporter-like_ATP-bd"/>
</dbReference>
<feature type="domain" description="ABC transporter" evidence="12">
    <location>
        <begin position="319"/>
        <end position="538"/>
    </location>
</feature>
<evidence type="ECO:0000256" key="1">
    <source>
        <dbReference type="ARBA" id="ARBA00022490"/>
    </source>
</evidence>
<protein>
    <recommendedName>
        <fullName evidence="11">ATP-binding protein Uup</fullName>
        <ecNumber evidence="11">3.6.1.-</ecNumber>
    </recommendedName>
</protein>
<dbReference type="FunFam" id="3.40.50.300:FF:000309">
    <property type="entry name" value="ABC transporter ATP-binding protein"/>
    <property type="match status" value="1"/>
</dbReference>
<keyword evidence="4 11" id="KW-0227">DNA damage</keyword>
<evidence type="ECO:0000256" key="5">
    <source>
        <dbReference type="ARBA" id="ARBA00022801"/>
    </source>
</evidence>
<keyword evidence="8 11" id="KW-0234">DNA repair</keyword>
<dbReference type="GO" id="GO:0006281">
    <property type="term" value="P:DNA repair"/>
    <property type="evidence" value="ECO:0007669"/>
    <property type="project" value="UniProtKB-KW"/>
</dbReference>
<keyword evidence="5 11" id="KW-0378">Hydrolase</keyword>
<evidence type="ECO:0000256" key="2">
    <source>
        <dbReference type="ARBA" id="ARBA00022737"/>
    </source>
</evidence>
<dbReference type="Gene3D" id="1.10.287.380">
    <property type="entry name" value="Valyl-tRNA synthetase, C-terminal domain"/>
    <property type="match status" value="1"/>
</dbReference>
<dbReference type="EMBL" id="CP032134">
    <property type="protein sequence ID" value="AXY55690.1"/>
    <property type="molecule type" value="Genomic_DNA"/>
</dbReference>
<dbReference type="InterPro" id="IPR043686">
    <property type="entry name" value="Uup"/>
</dbReference>
<dbReference type="GO" id="GO:0005737">
    <property type="term" value="C:cytoplasm"/>
    <property type="evidence" value="ECO:0007669"/>
    <property type="project" value="UniProtKB-SubCell"/>
</dbReference>
<dbReference type="Pfam" id="PF12848">
    <property type="entry name" value="ABC_tran_Xtn"/>
    <property type="match status" value="1"/>
</dbReference>
<dbReference type="PANTHER" id="PTHR42855:SF1">
    <property type="entry name" value="ABC TRANSPORTER DOMAIN-CONTAINING PROTEIN"/>
    <property type="match status" value="1"/>
</dbReference>
<gene>
    <name evidence="11" type="primary">uup</name>
    <name evidence="13" type="ORF">CDG60_03225</name>
</gene>
<evidence type="ECO:0000256" key="7">
    <source>
        <dbReference type="ARBA" id="ARBA00023125"/>
    </source>
</evidence>
<reference evidence="14" key="1">
    <citation type="submission" date="2018-09" db="EMBL/GenBank/DDBJ databases">
        <title>The complete genome of Acinetobacter sp. strain WCHAc010005.</title>
        <authorList>
            <person name="Hu Y."/>
            <person name="Long H."/>
            <person name="Feng Y."/>
            <person name="Zong Z."/>
        </authorList>
    </citation>
    <scope>NUCLEOTIDE SEQUENCE [LARGE SCALE GENOMIC DNA]</scope>
    <source>
        <strain evidence="14">WCHAc010005</strain>
    </source>
</reference>
<comment type="catalytic activity">
    <reaction evidence="9 11">
        <text>ATP + H2O = ADP + phosphate + H(+)</text>
        <dbReference type="Rhea" id="RHEA:13065"/>
        <dbReference type="ChEBI" id="CHEBI:15377"/>
        <dbReference type="ChEBI" id="CHEBI:15378"/>
        <dbReference type="ChEBI" id="CHEBI:30616"/>
        <dbReference type="ChEBI" id="CHEBI:43474"/>
        <dbReference type="ChEBI" id="CHEBI:456216"/>
    </reaction>
</comment>
<dbReference type="InterPro" id="IPR027417">
    <property type="entry name" value="P-loop_NTPase"/>
</dbReference>
<dbReference type="InterPro" id="IPR003593">
    <property type="entry name" value="AAA+_ATPase"/>
</dbReference>
<comment type="subcellular location">
    <subcellularLocation>
        <location evidence="11">Cytoplasm</location>
    </subcellularLocation>
    <text evidence="11">Associates with ribosomes.</text>
</comment>
<organism evidence="13 14">
    <name type="scientific">Acinetobacter chinensis</name>
    <dbReference type="NCBI Taxonomy" id="2004650"/>
    <lineage>
        <taxon>Bacteria</taxon>
        <taxon>Pseudomonadati</taxon>
        <taxon>Pseudomonadota</taxon>
        <taxon>Gammaproteobacteria</taxon>
        <taxon>Moraxellales</taxon>
        <taxon>Moraxellaceae</taxon>
        <taxon>Acinetobacter</taxon>
    </lineage>
</organism>
<dbReference type="KEGG" id="achi:CDG60_03225"/>
<evidence type="ECO:0000259" key="12">
    <source>
        <dbReference type="PROSITE" id="PS50893"/>
    </source>
</evidence>
<dbReference type="InterPro" id="IPR037118">
    <property type="entry name" value="Val-tRNA_synth_C_sf"/>
</dbReference>
<dbReference type="GO" id="GO:0016887">
    <property type="term" value="F:ATP hydrolysis activity"/>
    <property type="evidence" value="ECO:0007669"/>
    <property type="project" value="UniProtKB-UniRule"/>
</dbReference>
<dbReference type="Pfam" id="PF16326">
    <property type="entry name" value="ABC_tran_CTD"/>
    <property type="match status" value="1"/>
</dbReference>
<evidence type="ECO:0000256" key="8">
    <source>
        <dbReference type="ARBA" id="ARBA00023204"/>
    </source>
</evidence>
<dbReference type="HAMAP" id="MF_00848">
    <property type="entry name" value="Uup"/>
    <property type="match status" value="1"/>
</dbReference>
<dbReference type="InterPro" id="IPR032524">
    <property type="entry name" value="ABC_tran_C"/>
</dbReference>
<dbReference type="GO" id="GO:0043022">
    <property type="term" value="F:ribosome binding"/>
    <property type="evidence" value="ECO:0007669"/>
    <property type="project" value="UniProtKB-UniRule"/>
</dbReference>
<dbReference type="PROSITE" id="PS00211">
    <property type="entry name" value="ABC_TRANSPORTER_1"/>
    <property type="match status" value="1"/>
</dbReference>
<evidence type="ECO:0000313" key="13">
    <source>
        <dbReference type="EMBL" id="AXY55690.1"/>
    </source>
</evidence>
<evidence type="ECO:0000256" key="10">
    <source>
        <dbReference type="ARBA" id="ARBA00061478"/>
    </source>
</evidence>
<dbReference type="InterPro" id="IPR017871">
    <property type="entry name" value="ABC_transporter-like_CS"/>
</dbReference>
<keyword evidence="7 11" id="KW-0238">DNA-binding</keyword>
<dbReference type="PANTHER" id="PTHR42855">
    <property type="entry name" value="ABC TRANSPORTER ATP-BINDING SUBUNIT"/>
    <property type="match status" value="1"/>
</dbReference>
<sequence length="637" mass="70676">MAYITLRDIQLAFGGPALLDNANFSLERGERVCLIGRNGEGKSTLLKLIEGSLLPDNGEVSLQNGITISMLAQDVPMDSGKVADIVAEGAGEAAAVLKAYHEASDACVLGDMEACDRMGNLQHQLDLLDGWSLETKVNSILSKMGLDPEADLADLSGGRKRRVLLARALLTQPDVLLLDEPTNHLDVESIEWLEKFLLDQNNLTLLFISHDRSFVDSIATRIVELDRGVLRSYEGNYSRYLDLKAQQMEAEEKQNALFDKKLAEEEVWIRQGIKARRTRNEGRVRALKALREESRARRSQQGKVSMATQDASRSGKVVFEIDNLQVTFGDNAPIIKDFSALVMRGDRIGLVGDNGVGKTTLIKAILGEQEHKGSVKTGTQLEVAYFDQLRNALDLEKSVKDNISEGSDFVDVNGGRRHIYSYLQDFLFSPERARTPVKALSGGERNRILLAKLLLKPSNLIVMDEPTNDLDMVTLELLEEMLGGYKGTLLLISHDRAFMDNVVTSTWVFDGKGNIDEYIGGYQDYLEQRPDQTAVDQKSDVKKALAKAEATAAAAAQAPQKKVKLSYKDQRALEQLPAEIEALEKEQAELSERLADGSWFVSDADAATKASQRLSEIDDLLLEKMERWDELEEMTKA</sequence>
<evidence type="ECO:0000256" key="9">
    <source>
        <dbReference type="ARBA" id="ARBA00049360"/>
    </source>
</evidence>
<evidence type="ECO:0000313" key="14">
    <source>
        <dbReference type="Proteomes" id="UP000263753"/>
    </source>
</evidence>
<dbReference type="InterPro" id="IPR051309">
    <property type="entry name" value="ABCF_ATPase"/>
</dbReference>
<dbReference type="Proteomes" id="UP000263753">
    <property type="component" value="Chromosome"/>
</dbReference>
<dbReference type="Gene3D" id="3.40.50.300">
    <property type="entry name" value="P-loop containing nucleotide triphosphate hydrolases"/>
    <property type="match status" value="2"/>
</dbReference>
<dbReference type="Pfam" id="PF00005">
    <property type="entry name" value="ABC_tran"/>
    <property type="match status" value="2"/>
</dbReference>
<name>A0A3B7LS93_9GAMM</name>
<dbReference type="PROSITE" id="PS50893">
    <property type="entry name" value="ABC_TRANSPORTER_2"/>
    <property type="match status" value="2"/>
</dbReference>
<keyword evidence="6 11" id="KW-0067">ATP-binding</keyword>
<dbReference type="RefSeq" id="WP_087513706.1">
    <property type="nucleotide sequence ID" value="NZ_CP032134.1"/>
</dbReference>
<dbReference type="CDD" id="cd03221">
    <property type="entry name" value="ABCF_EF-3"/>
    <property type="match status" value="2"/>
</dbReference>
<comment type="function">
    <text evidence="11">Probably plays a role in ribosome assembly or function. May be involved in resolution of branched DNA intermediates that result from template switching in postreplication gaps. Binds DNA and has ATPase activity.</text>
</comment>
<feature type="binding site" evidence="11">
    <location>
        <begin position="36"/>
        <end position="43"/>
    </location>
    <ligand>
        <name>ATP</name>
        <dbReference type="ChEBI" id="CHEBI:30616"/>
        <label>1</label>
    </ligand>
</feature>
<dbReference type="EC" id="3.6.1.-" evidence="11"/>
<feature type="binding site" evidence="11">
    <location>
        <begin position="352"/>
        <end position="359"/>
    </location>
    <ligand>
        <name>ATP</name>
        <dbReference type="ChEBI" id="CHEBI:30616"/>
        <label>2</label>
    </ligand>
</feature>
<dbReference type="InterPro" id="IPR032781">
    <property type="entry name" value="ABC_tran_Xtn"/>
</dbReference>
<accession>A0A3B7LS93</accession>
<keyword evidence="3 11" id="KW-0547">Nucleotide-binding</keyword>
<dbReference type="AlphaFoldDB" id="A0A3B7LS93"/>
<comment type="similarity">
    <text evidence="10 11">Belongs to the ABC transporter superfamily. ABCF family. Uup subfamily.</text>
</comment>
<feature type="domain" description="ABC transporter" evidence="12">
    <location>
        <begin position="4"/>
        <end position="252"/>
    </location>
</feature>
<keyword evidence="1 11" id="KW-0963">Cytoplasm</keyword>
<evidence type="ECO:0000256" key="4">
    <source>
        <dbReference type="ARBA" id="ARBA00022763"/>
    </source>
</evidence>
<dbReference type="SUPFAM" id="SSF52540">
    <property type="entry name" value="P-loop containing nucleoside triphosphate hydrolases"/>
    <property type="match status" value="2"/>
</dbReference>
<dbReference type="GO" id="GO:0005524">
    <property type="term" value="F:ATP binding"/>
    <property type="evidence" value="ECO:0007669"/>
    <property type="project" value="UniProtKB-UniRule"/>
</dbReference>
<evidence type="ECO:0000256" key="11">
    <source>
        <dbReference type="HAMAP-Rule" id="MF_00848"/>
    </source>
</evidence>
<proteinExistence type="inferred from homology"/>
<evidence type="ECO:0000256" key="3">
    <source>
        <dbReference type="ARBA" id="ARBA00022741"/>
    </source>
</evidence>
<evidence type="ECO:0000256" key="6">
    <source>
        <dbReference type="ARBA" id="ARBA00022840"/>
    </source>
</evidence>